<protein>
    <submittedName>
        <fullName evidence="2">Uncharacterized protein</fullName>
    </submittedName>
</protein>
<keyword evidence="3" id="KW-1185">Reference proteome</keyword>
<feature type="compositionally biased region" description="Basic and acidic residues" evidence="1">
    <location>
        <begin position="1"/>
        <end position="10"/>
    </location>
</feature>
<name>A0A5J9TSF8_9POAL</name>
<comment type="caution">
    <text evidence="2">The sequence shown here is derived from an EMBL/GenBank/DDBJ whole genome shotgun (WGS) entry which is preliminary data.</text>
</comment>
<evidence type="ECO:0000256" key="1">
    <source>
        <dbReference type="SAM" id="MobiDB-lite"/>
    </source>
</evidence>
<proteinExistence type="predicted"/>
<dbReference type="Proteomes" id="UP000324897">
    <property type="component" value="Unassembled WGS sequence"/>
</dbReference>
<organism evidence="2 3">
    <name type="scientific">Eragrostis curvula</name>
    <name type="common">weeping love grass</name>
    <dbReference type="NCBI Taxonomy" id="38414"/>
    <lineage>
        <taxon>Eukaryota</taxon>
        <taxon>Viridiplantae</taxon>
        <taxon>Streptophyta</taxon>
        <taxon>Embryophyta</taxon>
        <taxon>Tracheophyta</taxon>
        <taxon>Spermatophyta</taxon>
        <taxon>Magnoliopsida</taxon>
        <taxon>Liliopsida</taxon>
        <taxon>Poales</taxon>
        <taxon>Poaceae</taxon>
        <taxon>PACMAD clade</taxon>
        <taxon>Chloridoideae</taxon>
        <taxon>Eragrostideae</taxon>
        <taxon>Eragrostidinae</taxon>
        <taxon>Eragrostis</taxon>
    </lineage>
</organism>
<feature type="region of interest" description="Disordered" evidence="1">
    <location>
        <begin position="1"/>
        <end position="26"/>
    </location>
</feature>
<dbReference type="EMBL" id="RWGY01000031">
    <property type="protein sequence ID" value="TVU14284.1"/>
    <property type="molecule type" value="Genomic_DNA"/>
</dbReference>
<accession>A0A5J9TSF8</accession>
<evidence type="ECO:0000313" key="2">
    <source>
        <dbReference type="EMBL" id="TVU14284.1"/>
    </source>
</evidence>
<evidence type="ECO:0000313" key="3">
    <source>
        <dbReference type="Proteomes" id="UP000324897"/>
    </source>
</evidence>
<sequence length="218" mass="24786">MPSSRSEGRRTARPTTTAARPHPGELPLISFIGSLPRDGSNEAAATQKHFNIRLMSRFSPRLIAMVLRREASAMDKISKSFAKIDEAKQGVICQRDVKSSKAALFLKRKKQHRRGKQHQTLEAYNKIECFSALDIKLILSFHPCLEKQHTCDIKLSSLTQEAADHDAATKAITAIEAWHHTRFNDFNYCLKESNYRQKQIFDQKRNMMTSAIKTASNE</sequence>
<dbReference type="Gramene" id="TVU14284">
    <property type="protein sequence ID" value="TVU14284"/>
    <property type="gene ID" value="EJB05_37744"/>
</dbReference>
<dbReference type="AlphaFoldDB" id="A0A5J9TSF8"/>
<reference evidence="2 3" key="1">
    <citation type="journal article" date="2019" name="Sci. Rep.">
        <title>A high-quality genome of Eragrostis curvula grass provides insights into Poaceae evolution and supports new strategies to enhance forage quality.</title>
        <authorList>
            <person name="Carballo J."/>
            <person name="Santos B.A.C.M."/>
            <person name="Zappacosta D."/>
            <person name="Garbus I."/>
            <person name="Selva J.P."/>
            <person name="Gallo C.A."/>
            <person name="Diaz A."/>
            <person name="Albertini E."/>
            <person name="Caccamo M."/>
            <person name="Echenique V."/>
        </authorList>
    </citation>
    <scope>NUCLEOTIDE SEQUENCE [LARGE SCALE GENOMIC DNA]</scope>
    <source>
        <strain evidence="3">cv. Victoria</strain>
        <tissue evidence="2">Leaf</tissue>
    </source>
</reference>
<gene>
    <name evidence="2" type="ORF">EJB05_37744</name>
</gene>